<dbReference type="Pfam" id="PF02149">
    <property type="entry name" value="KA1"/>
    <property type="match status" value="1"/>
</dbReference>
<dbReference type="AlphaFoldDB" id="A0A4P9YWY7"/>
<dbReference type="Gene3D" id="3.30.310.80">
    <property type="entry name" value="Kinase associated domain 1, KA1"/>
    <property type="match status" value="1"/>
</dbReference>
<feature type="non-terminal residue" evidence="10">
    <location>
        <position position="112"/>
    </location>
</feature>
<keyword evidence="3" id="KW-0808">Transferase</keyword>
<evidence type="ECO:0000256" key="7">
    <source>
        <dbReference type="ARBA" id="ARBA00047899"/>
    </source>
</evidence>
<evidence type="ECO:0000313" key="10">
    <source>
        <dbReference type="EMBL" id="RKP24375.1"/>
    </source>
</evidence>
<keyword evidence="2" id="KW-0723">Serine/threonine-protein kinase</keyword>
<gene>
    <name evidence="10" type="ORF">SYNPS1DRAFT_2636</name>
</gene>
<dbReference type="GO" id="GO:0005524">
    <property type="term" value="F:ATP binding"/>
    <property type="evidence" value="ECO:0007669"/>
    <property type="project" value="UniProtKB-KW"/>
</dbReference>
<evidence type="ECO:0000256" key="4">
    <source>
        <dbReference type="ARBA" id="ARBA00022741"/>
    </source>
</evidence>
<dbReference type="SUPFAM" id="SSF103243">
    <property type="entry name" value="KA1-like"/>
    <property type="match status" value="1"/>
</dbReference>
<accession>A0A4P9YWY7</accession>
<feature type="domain" description="KA1" evidence="9">
    <location>
        <begin position="66"/>
        <end position="112"/>
    </location>
</feature>
<evidence type="ECO:0000256" key="1">
    <source>
        <dbReference type="ARBA" id="ARBA00012513"/>
    </source>
</evidence>
<evidence type="ECO:0000259" key="9">
    <source>
        <dbReference type="PROSITE" id="PS50032"/>
    </source>
</evidence>
<proteinExistence type="predicted"/>
<dbReference type="InterPro" id="IPR028375">
    <property type="entry name" value="KA1/Ssp2_C"/>
</dbReference>
<sequence length="112" mass="12648">LRTHGGAIDEGALTSRPPKEVVAEIRAAILEMGLEILRESEFKFNEAAYAALMAQTTIQPVYGEASIDAGDEIRFVVEICKIKNLTNLYIVDIRRMKGSIWSYKFLYHDLLE</sequence>
<protein>
    <recommendedName>
        <fullName evidence="1">non-specific serine/threonine protein kinase</fullName>
        <ecNumber evidence="1">2.7.11.1</ecNumber>
    </recommendedName>
</protein>
<comment type="catalytic activity">
    <reaction evidence="7">
        <text>L-threonyl-[protein] + ATP = O-phospho-L-threonyl-[protein] + ADP + H(+)</text>
        <dbReference type="Rhea" id="RHEA:46608"/>
        <dbReference type="Rhea" id="RHEA-COMP:11060"/>
        <dbReference type="Rhea" id="RHEA-COMP:11605"/>
        <dbReference type="ChEBI" id="CHEBI:15378"/>
        <dbReference type="ChEBI" id="CHEBI:30013"/>
        <dbReference type="ChEBI" id="CHEBI:30616"/>
        <dbReference type="ChEBI" id="CHEBI:61977"/>
        <dbReference type="ChEBI" id="CHEBI:456216"/>
        <dbReference type="EC" id="2.7.11.1"/>
    </reaction>
</comment>
<keyword evidence="6" id="KW-0067">ATP-binding</keyword>
<evidence type="ECO:0000256" key="3">
    <source>
        <dbReference type="ARBA" id="ARBA00022679"/>
    </source>
</evidence>
<feature type="non-terminal residue" evidence="10">
    <location>
        <position position="1"/>
    </location>
</feature>
<keyword evidence="4" id="KW-0547">Nucleotide-binding</keyword>
<evidence type="ECO:0000256" key="2">
    <source>
        <dbReference type="ARBA" id="ARBA00022527"/>
    </source>
</evidence>
<dbReference type="GO" id="GO:0004674">
    <property type="term" value="F:protein serine/threonine kinase activity"/>
    <property type="evidence" value="ECO:0007669"/>
    <property type="project" value="UniProtKB-KW"/>
</dbReference>
<dbReference type="EC" id="2.7.11.1" evidence="1"/>
<comment type="catalytic activity">
    <reaction evidence="8">
        <text>L-seryl-[protein] + ATP = O-phospho-L-seryl-[protein] + ADP + H(+)</text>
        <dbReference type="Rhea" id="RHEA:17989"/>
        <dbReference type="Rhea" id="RHEA-COMP:9863"/>
        <dbReference type="Rhea" id="RHEA-COMP:11604"/>
        <dbReference type="ChEBI" id="CHEBI:15378"/>
        <dbReference type="ChEBI" id="CHEBI:29999"/>
        <dbReference type="ChEBI" id="CHEBI:30616"/>
        <dbReference type="ChEBI" id="CHEBI:83421"/>
        <dbReference type="ChEBI" id="CHEBI:456216"/>
        <dbReference type="EC" id="2.7.11.1"/>
    </reaction>
</comment>
<dbReference type="Proteomes" id="UP000278143">
    <property type="component" value="Unassembled WGS sequence"/>
</dbReference>
<reference evidence="11" key="1">
    <citation type="journal article" date="2018" name="Nat. Microbiol.">
        <title>Leveraging single-cell genomics to expand the fungal tree of life.</title>
        <authorList>
            <person name="Ahrendt S.R."/>
            <person name="Quandt C.A."/>
            <person name="Ciobanu D."/>
            <person name="Clum A."/>
            <person name="Salamov A."/>
            <person name="Andreopoulos B."/>
            <person name="Cheng J.F."/>
            <person name="Woyke T."/>
            <person name="Pelin A."/>
            <person name="Henrissat B."/>
            <person name="Reynolds N.K."/>
            <person name="Benny G.L."/>
            <person name="Smith M.E."/>
            <person name="James T.Y."/>
            <person name="Grigoriev I.V."/>
        </authorList>
    </citation>
    <scope>NUCLEOTIDE SEQUENCE [LARGE SCALE GENOMIC DNA]</scope>
    <source>
        <strain evidence="11">Benny S71-1</strain>
    </source>
</reference>
<evidence type="ECO:0000256" key="5">
    <source>
        <dbReference type="ARBA" id="ARBA00022777"/>
    </source>
</evidence>
<evidence type="ECO:0000256" key="8">
    <source>
        <dbReference type="ARBA" id="ARBA00048679"/>
    </source>
</evidence>
<name>A0A4P9YWY7_9FUNG</name>
<organism evidence="10 11">
    <name type="scientific">Syncephalis pseudoplumigaleata</name>
    <dbReference type="NCBI Taxonomy" id="1712513"/>
    <lineage>
        <taxon>Eukaryota</taxon>
        <taxon>Fungi</taxon>
        <taxon>Fungi incertae sedis</taxon>
        <taxon>Zoopagomycota</taxon>
        <taxon>Zoopagomycotina</taxon>
        <taxon>Zoopagomycetes</taxon>
        <taxon>Zoopagales</taxon>
        <taxon>Piptocephalidaceae</taxon>
        <taxon>Syncephalis</taxon>
    </lineage>
</organism>
<dbReference type="EMBL" id="KZ990262">
    <property type="protein sequence ID" value="RKP24375.1"/>
    <property type="molecule type" value="Genomic_DNA"/>
</dbReference>
<evidence type="ECO:0000256" key="6">
    <source>
        <dbReference type="ARBA" id="ARBA00022840"/>
    </source>
</evidence>
<dbReference type="InterPro" id="IPR001772">
    <property type="entry name" value="KA1_dom"/>
</dbReference>
<keyword evidence="5" id="KW-0418">Kinase</keyword>
<evidence type="ECO:0000313" key="11">
    <source>
        <dbReference type="Proteomes" id="UP000278143"/>
    </source>
</evidence>
<keyword evidence="11" id="KW-1185">Reference proteome</keyword>
<dbReference type="OrthoDB" id="193931at2759"/>
<dbReference type="PROSITE" id="PS50032">
    <property type="entry name" value="KA1"/>
    <property type="match status" value="1"/>
</dbReference>